<dbReference type="OrthoDB" id="667197at2759"/>
<organism evidence="9 10">
    <name type="scientific">Triticum urartu</name>
    <name type="common">Red wild einkorn</name>
    <name type="synonym">Crithodium urartu</name>
    <dbReference type="NCBI Taxonomy" id="4572"/>
    <lineage>
        <taxon>Eukaryota</taxon>
        <taxon>Viridiplantae</taxon>
        <taxon>Streptophyta</taxon>
        <taxon>Embryophyta</taxon>
        <taxon>Tracheophyta</taxon>
        <taxon>Spermatophyta</taxon>
        <taxon>Magnoliopsida</taxon>
        <taxon>Liliopsida</taxon>
        <taxon>Poales</taxon>
        <taxon>Poaceae</taxon>
        <taxon>BOP clade</taxon>
        <taxon>Pooideae</taxon>
        <taxon>Triticodae</taxon>
        <taxon>Triticeae</taxon>
        <taxon>Triticinae</taxon>
        <taxon>Triticum</taxon>
    </lineage>
</organism>
<dbReference type="Proteomes" id="UP000015106">
    <property type="component" value="Chromosome 2"/>
</dbReference>
<evidence type="ECO:0000313" key="10">
    <source>
        <dbReference type="Proteomes" id="UP000015106"/>
    </source>
</evidence>
<evidence type="ECO:0000256" key="5">
    <source>
        <dbReference type="PROSITE-ProRule" id="PRU00325"/>
    </source>
</evidence>
<evidence type="ECO:0000256" key="6">
    <source>
        <dbReference type="RuleBase" id="RU367018"/>
    </source>
</evidence>
<name>A0A8R7TMX2_TRIUA</name>
<evidence type="ECO:0000313" key="9">
    <source>
        <dbReference type="EnsemblPlants" id="TuG1812G0200005416.01.T01"/>
    </source>
</evidence>
<keyword evidence="2 6" id="KW-0479">Metal-binding</keyword>
<dbReference type="KEGG" id="tua:125539926"/>
<reference evidence="10" key="1">
    <citation type="journal article" date="2013" name="Nature">
        <title>Draft genome of the wheat A-genome progenitor Triticum urartu.</title>
        <authorList>
            <person name="Ling H.Q."/>
            <person name="Zhao S."/>
            <person name="Liu D."/>
            <person name="Wang J."/>
            <person name="Sun H."/>
            <person name="Zhang C."/>
            <person name="Fan H."/>
            <person name="Li D."/>
            <person name="Dong L."/>
            <person name="Tao Y."/>
            <person name="Gao C."/>
            <person name="Wu H."/>
            <person name="Li Y."/>
            <person name="Cui Y."/>
            <person name="Guo X."/>
            <person name="Zheng S."/>
            <person name="Wang B."/>
            <person name="Yu K."/>
            <person name="Liang Q."/>
            <person name="Yang W."/>
            <person name="Lou X."/>
            <person name="Chen J."/>
            <person name="Feng M."/>
            <person name="Jian J."/>
            <person name="Zhang X."/>
            <person name="Luo G."/>
            <person name="Jiang Y."/>
            <person name="Liu J."/>
            <person name="Wang Z."/>
            <person name="Sha Y."/>
            <person name="Zhang B."/>
            <person name="Wu H."/>
            <person name="Tang D."/>
            <person name="Shen Q."/>
            <person name="Xue P."/>
            <person name="Zou S."/>
            <person name="Wang X."/>
            <person name="Liu X."/>
            <person name="Wang F."/>
            <person name="Yang Y."/>
            <person name="An X."/>
            <person name="Dong Z."/>
            <person name="Zhang K."/>
            <person name="Zhang X."/>
            <person name="Luo M.C."/>
            <person name="Dvorak J."/>
            <person name="Tong Y."/>
            <person name="Wang J."/>
            <person name="Yang H."/>
            <person name="Li Z."/>
            <person name="Wang D."/>
            <person name="Zhang A."/>
            <person name="Wang J."/>
        </authorList>
    </citation>
    <scope>NUCLEOTIDE SEQUENCE</scope>
    <source>
        <strain evidence="10">cv. G1812</strain>
    </source>
</reference>
<dbReference type="InterPro" id="IPR007527">
    <property type="entry name" value="Znf_SWIM"/>
</dbReference>
<dbReference type="AlphaFoldDB" id="A0A8R7TMX2"/>
<evidence type="ECO:0000256" key="1">
    <source>
        <dbReference type="ARBA" id="ARBA00005889"/>
    </source>
</evidence>
<dbReference type="GO" id="GO:0008270">
    <property type="term" value="F:zinc ion binding"/>
    <property type="evidence" value="ECO:0007669"/>
    <property type="project" value="UniProtKB-UniRule"/>
</dbReference>
<keyword evidence="3 5" id="KW-0863">Zinc-finger</keyword>
<dbReference type="PROSITE" id="PS50966">
    <property type="entry name" value="ZF_SWIM"/>
    <property type="match status" value="1"/>
</dbReference>
<dbReference type="Pfam" id="PF10551">
    <property type="entry name" value="MULE"/>
    <property type="match status" value="1"/>
</dbReference>
<protein>
    <recommendedName>
        <fullName evidence="6">Protein FAR1-RELATED SEQUENCE</fullName>
    </recommendedName>
</protein>
<feature type="region of interest" description="Disordered" evidence="7">
    <location>
        <begin position="405"/>
        <end position="458"/>
    </location>
</feature>
<feature type="compositionally biased region" description="Low complexity" evidence="7">
    <location>
        <begin position="529"/>
        <end position="539"/>
    </location>
</feature>
<dbReference type="GeneID" id="125539926"/>
<comment type="function">
    <text evidence="6">Putative transcription activator involved in regulating light control of development.</text>
</comment>
<dbReference type="RefSeq" id="XP_048559418.1">
    <property type="nucleotide sequence ID" value="XM_048703461.1"/>
</dbReference>
<sequence>MYDLYGDCLSFDTTFKTNRYNLPFAPFVGITGHSQNCLFACSIIQNESTDTFKWLFETFLHCMGGKSPVTIITDEGAGMKSAIPMVFPNCVHRRCLFHIKKKSEEKCPRTFAAHENLHADFSDIIHNSLTEGEFEMLWPDMIQRYGIQKISYFNIMWKKRRRFVPVYFKKNFFPFIHSTARSEGTNAIFKDNITSTHSVICFLEEYERISHNIQDNEREQDSITRTTKPTFWSHSELEYQAASMYNRKIFYRFQKQLKFVVNLHVEEVVRNVRYEVYKTEMLAAKDFRQRRFVVDVNIQNQEFSCICGKFLKDGIVCSHVLRVLSHLNMSKLPEKYYIDRWRPKDTKDIRDRRFNVPAELTAGSQHLRYTLLSNRLNDMASDGASTNRKYLYVVGESERVQQRLDEMTKEDKAAEAEKTSVGPKNSEVPLTGPHPDGYGDNLQNPDVAISKGRPQSGRYKTFMETLRAKPKIHCSRCGSETHNISTCIVIADNVAKAQRQKSTQKRASGSMTAAKTDKPSGGRTKKSKTQSTTTTGDRD</sequence>
<evidence type="ECO:0000259" key="8">
    <source>
        <dbReference type="PROSITE" id="PS50966"/>
    </source>
</evidence>
<reference evidence="9" key="2">
    <citation type="submission" date="2018-03" db="EMBL/GenBank/DDBJ databases">
        <title>The Triticum urartu genome reveals the dynamic nature of wheat genome evolution.</title>
        <authorList>
            <person name="Ling H."/>
            <person name="Ma B."/>
            <person name="Shi X."/>
            <person name="Liu H."/>
            <person name="Dong L."/>
            <person name="Sun H."/>
            <person name="Cao Y."/>
            <person name="Gao Q."/>
            <person name="Zheng S."/>
            <person name="Li Y."/>
            <person name="Yu Y."/>
            <person name="Du H."/>
            <person name="Qi M."/>
            <person name="Li Y."/>
            <person name="Yu H."/>
            <person name="Cui Y."/>
            <person name="Wang N."/>
            <person name="Chen C."/>
            <person name="Wu H."/>
            <person name="Zhao Y."/>
            <person name="Zhang J."/>
            <person name="Li Y."/>
            <person name="Zhou W."/>
            <person name="Zhang B."/>
            <person name="Hu W."/>
            <person name="Eijk M."/>
            <person name="Tang J."/>
            <person name="Witsenboer H."/>
            <person name="Zhao S."/>
            <person name="Li Z."/>
            <person name="Zhang A."/>
            <person name="Wang D."/>
            <person name="Liang C."/>
        </authorList>
    </citation>
    <scope>NUCLEOTIDE SEQUENCE [LARGE SCALE GENOMIC DNA]</scope>
    <source>
        <strain evidence="9">cv. G1812</strain>
    </source>
</reference>
<dbReference type="SMART" id="SM00575">
    <property type="entry name" value="ZnF_PMZ"/>
    <property type="match status" value="1"/>
</dbReference>
<dbReference type="Gramene" id="TuG1812G0200005416.01.T01">
    <property type="protein sequence ID" value="TuG1812G0200005416.01.T01"/>
    <property type="gene ID" value="TuG1812G0200005416.01"/>
</dbReference>
<feature type="compositionally biased region" description="Basic and acidic residues" evidence="7">
    <location>
        <begin position="405"/>
        <end position="418"/>
    </location>
</feature>
<comment type="similarity">
    <text evidence="1 6">Belongs to the FHY3/FAR1 family.</text>
</comment>
<keyword evidence="4 6" id="KW-0862">Zinc</keyword>
<dbReference type="GO" id="GO:0006355">
    <property type="term" value="P:regulation of DNA-templated transcription"/>
    <property type="evidence" value="ECO:0007669"/>
    <property type="project" value="UniProtKB-UniRule"/>
</dbReference>
<dbReference type="InterPro" id="IPR006564">
    <property type="entry name" value="Znf_PMZ"/>
</dbReference>
<dbReference type="GO" id="GO:0005634">
    <property type="term" value="C:nucleus"/>
    <property type="evidence" value="ECO:0007669"/>
    <property type="project" value="UniProtKB-SubCell"/>
</dbReference>
<evidence type="ECO:0000256" key="3">
    <source>
        <dbReference type="ARBA" id="ARBA00022771"/>
    </source>
</evidence>
<evidence type="ECO:0000256" key="4">
    <source>
        <dbReference type="ARBA" id="ARBA00022833"/>
    </source>
</evidence>
<evidence type="ECO:0000256" key="2">
    <source>
        <dbReference type="ARBA" id="ARBA00022723"/>
    </source>
</evidence>
<evidence type="ECO:0000256" key="7">
    <source>
        <dbReference type="SAM" id="MobiDB-lite"/>
    </source>
</evidence>
<dbReference type="Pfam" id="PF04434">
    <property type="entry name" value="SWIM"/>
    <property type="match status" value="1"/>
</dbReference>
<feature type="region of interest" description="Disordered" evidence="7">
    <location>
        <begin position="498"/>
        <end position="539"/>
    </location>
</feature>
<proteinExistence type="inferred from homology"/>
<dbReference type="PANTHER" id="PTHR31669">
    <property type="entry name" value="PROTEIN FAR1-RELATED SEQUENCE 10-RELATED"/>
    <property type="match status" value="1"/>
</dbReference>
<dbReference type="InterPro" id="IPR031052">
    <property type="entry name" value="FHY3/FAR1"/>
</dbReference>
<dbReference type="InterPro" id="IPR018289">
    <property type="entry name" value="MULE_transposase_dom"/>
</dbReference>
<comment type="subcellular location">
    <subcellularLocation>
        <location evidence="6">Nucleus</location>
    </subcellularLocation>
</comment>
<reference evidence="9" key="3">
    <citation type="submission" date="2022-06" db="UniProtKB">
        <authorList>
            <consortium name="EnsemblPlants"/>
        </authorList>
    </citation>
    <scope>IDENTIFICATION</scope>
</reference>
<dbReference type="EnsemblPlants" id="TuG1812G0200005416.01.T01">
    <property type="protein sequence ID" value="TuG1812G0200005416.01.T01"/>
    <property type="gene ID" value="TuG1812G0200005416.01"/>
</dbReference>
<feature type="domain" description="SWIM-type" evidence="8">
    <location>
        <begin position="292"/>
        <end position="328"/>
    </location>
</feature>
<dbReference type="PANTHER" id="PTHR31669:SF180">
    <property type="entry name" value="PROTEIN FAR1-RELATED SEQUENCE"/>
    <property type="match status" value="1"/>
</dbReference>
<gene>
    <name evidence="9" type="primary">LOC125539926</name>
</gene>
<keyword evidence="10" id="KW-1185">Reference proteome</keyword>
<keyword evidence="6" id="KW-0539">Nucleus</keyword>
<accession>A0A8R7TMX2</accession>